<protein>
    <submittedName>
        <fullName evidence="2">Phosphatidylethanolamine N-methyltransferase /phosphatidyl-N-methylethanolamine N-methyltransferase</fullName>
    </submittedName>
</protein>
<dbReference type="InterPro" id="IPR029063">
    <property type="entry name" value="SAM-dependent_MTases_sf"/>
</dbReference>
<accession>A0A1H8WSJ1</accession>
<evidence type="ECO:0000313" key="2">
    <source>
        <dbReference type="EMBL" id="SEP30602.1"/>
    </source>
</evidence>
<dbReference type="Proteomes" id="UP000199615">
    <property type="component" value="Unassembled WGS sequence"/>
</dbReference>
<keyword evidence="3" id="KW-1185">Reference proteome</keyword>
<dbReference type="CDD" id="cd02440">
    <property type="entry name" value="AdoMet_MTases"/>
    <property type="match status" value="1"/>
</dbReference>
<dbReference type="SUPFAM" id="SSF53335">
    <property type="entry name" value="S-adenosyl-L-methionine-dependent methyltransferases"/>
    <property type="match status" value="1"/>
</dbReference>
<keyword evidence="2" id="KW-0489">Methyltransferase</keyword>
<gene>
    <name evidence="2" type="ORF">SAMN05444123_113152</name>
</gene>
<feature type="domain" description="Methyltransferase type 11" evidence="1">
    <location>
        <begin position="48"/>
        <end position="144"/>
    </location>
</feature>
<name>A0A1H8WSJ1_9BRAD</name>
<proteinExistence type="predicted"/>
<dbReference type="RefSeq" id="WP_092686073.1">
    <property type="nucleotide sequence ID" value="NZ_FODT01000013.1"/>
</dbReference>
<dbReference type="OrthoDB" id="9777830at2"/>
<dbReference type="Gene3D" id="3.40.50.150">
    <property type="entry name" value="Vaccinia Virus protein VP39"/>
    <property type="match status" value="1"/>
</dbReference>
<evidence type="ECO:0000313" key="3">
    <source>
        <dbReference type="Proteomes" id="UP000199615"/>
    </source>
</evidence>
<evidence type="ECO:0000259" key="1">
    <source>
        <dbReference type="Pfam" id="PF08241"/>
    </source>
</evidence>
<dbReference type="Pfam" id="PF08241">
    <property type="entry name" value="Methyltransf_11"/>
    <property type="match status" value="1"/>
</dbReference>
<dbReference type="GO" id="GO:0032259">
    <property type="term" value="P:methylation"/>
    <property type="evidence" value="ECO:0007669"/>
    <property type="project" value="UniProtKB-KW"/>
</dbReference>
<dbReference type="GO" id="GO:0008757">
    <property type="term" value="F:S-adenosylmethionine-dependent methyltransferase activity"/>
    <property type="evidence" value="ECO:0007669"/>
    <property type="project" value="InterPro"/>
</dbReference>
<keyword evidence="2" id="KW-0808">Transferase</keyword>
<dbReference type="PANTHER" id="PTHR43591">
    <property type="entry name" value="METHYLTRANSFERASE"/>
    <property type="match status" value="1"/>
</dbReference>
<dbReference type="InterPro" id="IPR013216">
    <property type="entry name" value="Methyltransf_11"/>
</dbReference>
<organism evidence="2 3">
    <name type="scientific">Rhodopseudomonas pseudopalustris</name>
    <dbReference type="NCBI Taxonomy" id="1513892"/>
    <lineage>
        <taxon>Bacteria</taxon>
        <taxon>Pseudomonadati</taxon>
        <taxon>Pseudomonadota</taxon>
        <taxon>Alphaproteobacteria</taxon>
        <taxon>Hyphomicrobiales</taxon>
        <taxon>Nitrobacteraceae</taxon>
        <taxon>Rhodopseudomonas</taxon>
    </lineage>
</organism>
<dbReference type="AlphaFoldDB" id="A0A1H8WSJ1"/>
<sequence>MGNDIDRAGVAKAYARWAPIYDMVFGKVFDSGRQSTIAMADAIGGRVLDVGVGTGLSLSDYSPTTRLCGVDISEPMLRRAHERVRTLNLTNVETLAVMDAKNLAFPNGFFDAVVAQYVITAVPDPEATLDDFIRVLRPGGELILVNHIGAESGPRKLFELAFSPLARRLGWRPEFPWARLVNWAARHGGVELAERRPMPPMGHFSLIRYRKL</sequence>
<dbReference type="EMBL" id="FODT01000013">
    <property type="protein sequence ID" value="SEP30602.1"/>
    <property type="molecule type" value="Genomic_DNA"/>
</dbReference>
<reference evidence="3" key="1">
    <citation type="submission" date="2016-10" db="EMBL/GenBank/DDBJ databases">
        <authorList>
            <person name="Varghese N."/>
            <person name="Submissions S."/>
        </authorList>
    </citation>
    <scope>NUCLEOTIDE SEQUENCE [LARGE SCALE GENOMIC DNA]</scope>
    <source>
        <strain evidence="3">DSM 123</strain>
    </source>
</reference>